<reference evidence="10 11" key="1">
    <citation type="submission" date="2015-09" db="EMBL/GenBank/DDBJ databases">
        <title>Genome of Desulfovibrio dechloracetivorans BerOc1, a mercury methylating strain isolated from highly hydrocarbons and metals contaminated coastal sediments.</title>
        <authorList>
            <person name="Goni Urriza M."/>
            <person name="Gassie C."/>
            <person name="Bouchez O."/>
            <person name="Klopp C."/>
            <person name="Ranchou-Peyruse A."/>
            <person name="Remy G."/>
        </authorList>
    </citation>
    <scope>NUCLEOTIDE SEQUENCE [LARGE SCALE GENOMIC DNA]</scope>
    <source>
        <strain evidence="10 11">BerOc1</strain>
    </source>
</reference>
<dbReference type="InterPro" id="IPR005467">
    <property type="entry name" value="His_kinase_dom"/>
</dbReference>
<dbReference type="Pfam" id="PF08447">
    <property type="entry name" value="PAS_3"/>
    <property type="match status" value="1"/>
</dbReference>
<dbReference type="SUPFAM" id="SSF55874">
    <property type="entry name" value="ATPase domain of HSP90 chaperone/DNA topoisomerase II/histidine kinase"/>
    <property type="match status" value="1"/>
</dbReference>
<dbReference type="SMART" id="SM00388">
    <property type="entry name" value="HisKA"/>
    <property type="match status" value="1"/>
</dbReference>
<dbReference type="Proteomes" id="UP000181901">
    <property type="component" value="Unassembled WGS sequence"/>
</dbReference>
<dbReference type="InterPro" id="IPR003594">
    <property type="entry name" value="HATPase_dom"/>
</dbReference>
<comment type="catalytic activity">
    <reaction evidence="1">
        <text>ATP + protein L-histidine = ADP + protein N-phospho-L-histidine.</text>
        <dbReference type="EC" id="2.7.13.3"/>
    </reaction>
</comment>
<dbReference type="GO" id="GO:0006355">
    <property type="term" value="P:regulation of DNA-templated transcription"/>
    <property type="evidence" value="ECO:0007669"/>
    <property type="project" value="InterPro"/>
</dbReference>
<dbReference type="InterPro" id="IPR052162">
    <property type="entry name" value="Sensor_kinase/Photoreceptor"/>
</dbReference>
<dbReference type="Gene3D" id="3.30.450.20">
    <property type="entry name" value="PAS domain"/>
    <property type="match status" value="2"/>
</dbReference>
<dbReference type="CDD" id="cd00075">
    <property type="entry name" value="HATPase"/>
    <property type="match status" value="1"/>
</dbReference>
<organism evidence="10 11">
    <name type="scientific">Pseudodesulfovibrio hydrargyri</name>
    <dbReference type="NCBI Taxonomy" id="2125990"/>
    <lineage>
        <taxon>Bacteria</taxon>
        <taxon>Pseudomonadati</taxon>
        <taxon>Thermodesulfobacteriota</taxon>
        <taxon>Desulfovibrionia</taxon>
        <taxon>Desulfovibrionales</taxon>
        <taxon>Desulfovibrionaceae</taxon>
    </lineage>
</organism>
<evidence type="ECO:0000256" key="3">
    <source>
        <dbReference type="ARBA" id="ARBA00022553"/>
    </source>
</evidence>
<accession>A0A1J5MV83</accession>
<evidence type="ECO:0000256" key="6">
    <source>
        <dbReference type="SAM" id="Phobius"/>
    </source>
</evidence>
<evidence type="ECO:0000259" key="8">
    <source>
        <dbReference type="PROSITE" id="PS50112"/>
    </source>
</evidence>
<dbReference type="GO" id="GO:0000155">
    <property type="term" value="F:phosphorelay sensor kinase activity"/>
    <property type="evidence" value="ECO:0007669"/>
    <property type="project" value="InterPro"/>
</dbReference>
<feature type="domain" description="PAS" evidence="8">
    <location>
        <begin position="99"/>
        <end position="171"/>
    </location>
</feature>
<dbReference type="CDD" id="cd00082">
    <property type="entry name" value="HisKA"/>
    <property type="match status" value="1"/>
</dbReference>
<dbReference type="EMBL" id="LKAQ01000004">
    <property type="protein sequence ID" value="OIQ49858.1"/>
    <property type="molecule type" value="Genomic_DNA"/>
</dbReference>
<keyword evidence="3" id="KW-0597">Phosphoprotein</keyword>
<keyword evidence="11" id="KW-1185">Reference proteome</keyword>
<evidence type="ECO:0000256" key="4">
    <source>
        <dbReference type="ARBA" id="ARBA00022679"/>
    </source>
</evidence>
<dbReference type="NCBIfam" id="TIGR00229">
    <property type="entry name" value="sensory_box"/>
    <property type="match status" value="2"/>
</dbReference>
<evidence type="ECO:0000313" key="10">
    <source>
        <dbReference type="EMBL" id="OIQ49858.1"/>
    </source>
</evidence>
<dbReference type="SUPFAM" id="SSF55785">
    <property type="entry name" value="PYP-like sensor domain (PAS domain)"/>
    <property type="match status" value="2"/>
</dbReference>
<evidence type="ECO:0000259" key="9">
    <source>
        <dbReference type="PROSITE" id="PS50113"/>
    </source>
</evidence>
<dbReference type="InterPro" id="IPR000014">
    <property type="entry name" value="PAS"/>
</dbReference>
<dbReference type="PROSITE" id="PS50109">
    <property type="entry name" value="HIS_KIN"/>
    <property type="match status" value="1"/>
</dbReference>
<dbReference type="InterPro" id="IPR003661">
    <property type="entry name" value="HisK_dim/P_dom"/>
</dbReference>
<dbReference type="AlphaFoldDB" id="A0A1J5MV83"/>
<name>A0A1J5MV83_9BACT</name>
<comment type="caution">
    <text evidence="10">The sequence shown here is derived from an EMBL/GenBank/DDBJ whole genome shotgun (WGS) entry which is preliminary data.</text>
</comment>
<dbReference type="InterPro" id="IPR013655">
    <property type="entry name" value="PAS_fold_3"/>
</dbReference>
<dbReference type="SMART" id="SM00387">
    <property type="entry name" value="HATPase_c"/>
    <property type="match status" value="1"/>
</dbReference>
<feature type="domain" description="PAS" evidence="8">
    <location>
        <begin position="227"/>
        <end position="300"/>
    </location>
</feature>
<evidence type="ECO:0000256" key="2">
    <source>
        <dbReference type="ARBA" id="ARBA00012438"/>
    </source>
</evidence>
<feature type="domain" description="PAC" evidence="9">
    <location>
        <begin position="174"/>
        <end position="226"/>
    </location>
</feature>
<evidence type="ECO:0000259" key="7">
    <source>
        <dbReference type="PROSITE" id="PS50109"/>
    </source>
</evidence>
<keyword evidence="5" id="KW-0418">Kinase</keyword>
<dbReference type="Pfam" id="PF00989">
    <property type="entry name" value="PAS"/>
    <property type="match status" value="1"/>
</dbReference>
<evidence type="ECO:0000256" key="5">
    <source>
        <dbReference type="ARBA" id="ARBA00022777"/>
    </source>
</evidence>
<dbReference type="SMART" id="SM00091">
    <property type="entry name" value="PAS"/>
    <property type="match status" value="2"/>
</dbReference>
<dbReference type="InterPro" id="IPR000700">
    <property type="entry name" value="PAS-assoc_C"/>
</dbReference>
<dbReference type="SMART" id="SM00086">
    <property type="entry name" value="PAC"/>
    <property type="match status" value="2"/>
</dbReference>
<dbReference type="InterPro" id="IPR036890">
    <property type="entry name" value="HATPase_C_sf"/>
</dbReference>
<feature type="transmembrane region" description="Helical" evidence="6">
    <location>
        <begin position="66"/>
        <end position="86"/>
    </location>
</feature>
<evidence type="ECO:0000256" key="1">
    <source>
        <dbReference type="ARBA" id="ARBA00000085"/>
    </source>
</evidence>
<dbReference type="Pfam" id="PF02518">
    <property type="entry name" value="HATPase_c"/>
    <property type="match status" value="1"/>
</dbReference>
<dbReference type="PANTHER" id="PTHR43304">
    <property type="entry name" value="PHYTOCHROME-LIKE PROTEIN CPH1"/>
    <property type="match status" value="1"/>
</dbReference>
<dbReference type="RefSeq" id="WP_071545344.1">
    <property type="nucleotide sequence ID" value="NZ_LKAQ01000004.1"/>
</dbReference>
<dbReference type="CDD" id="cd00130">
    <property type="entry name" value="PAS"/>
    <property type="match status" value="2"/>
</dbReference>
<keyword evidence="4 10" id="KW-0808">Transferase</keyword>
<protein>
    <recommendedName>
        <fullName evidence="2">histidine kinase</fullName>
        <ecNumber evidence="2">2.7.13.3</ecNumber>
    </recommendedName>
</protein>
<feature type="domain" description="PAC" evidence="9">
    <location>
        <begin position="304"/>
        <end position="356"/>
    </location>
</feature>
<sequence>MDLIIIASIGIQLTAAGLALFLIPETGRRWSWILIAAGLIGMVHRRVHTLYMYWEGRAQPDPAFELLGLLVSIIILLGVLQIRPIFRQLKAANEKLAKNEERFRTVADFTYDWEYWRGPDGEFLYMSPSCERITGYPRSAFMENPELMFEMVHPEDRPMVKAHLHREHRNQGTDTLDFRIIRADGTQHWLSHRCVPVTSEQGTFLGARASNRIIDQRVEAENRLRESRRLYRDLVEQSHFIVLEVDTEGKVFFINRWGLDFYGFHEGELTGREALGLLLPETDHQDRDLRAHFQDLLERNPGHTFTEVEVVRRNESRATLSLGTSVMVDETGQATGILCIGIDITARRAAEKLKEDVERIVRHDLKSPLMGIIGLPRIMQEDENLTDRQKEMLQVVEEAGMQMMDLINQSLTLFKLESGTYEHQPQPVDWLAVVMRAVRDTSMHREPACSVETSLDGQKVAKGMQLIIQGDGTLLYGMAANLLKNAVEASGGQPVRVDLTSGDPCVLEIRNRLPVPEEVRQSFFDKYSTHGKHNGTGLGTYSARLAAEAHGGHISMDTSPETGTVVRVALPRDKKTA</sequence>
<dbReference type="PROSITE" id="PS50113">
    <property type="entry name" value="PAC"/>
    <property type="match status" value="2"/>
</dbReference>
<keyword evidence="6" id="KW-1133">Transmembrane helix</keyword>
<keyword evidence="6" id="KW-0812">Transmembrane</keyword>
<dbReference type="InterPro" id="IPR013767">
    <property type="entry name" value="PAS_fold"/>
</dbReference>
<keyword evidence="6" id="KW-0472">Membrane</keyword>
<dbReference type="PANTHER" id="PTHR43304:SF1">
    <property type="entry name" value="PAC DOMAIN-CONTAINING PROTEIN"/>
    <property type="match status" value="1"/>
</dbReference>
<evidence type="ECO:0000313" key="11">
    <source>
        <dbReference type="Proteomes" id="UP000181901"/>
    </source>
</evidence>
<dbReference type="Gene3D" id="1.10.287.130">
    <property type="match status" value="1"/>
</dbReference>
<feature type="transmembrane region" description="Helical" evidence="6">
    <location>
        <begin position="30"/>
        <end position="54"/>
    </location>
</feature>
<dbReference type="SUPFAM" id="SSF47384">
    <property type="entry name" value="Homodimeric domain of signal transducing histidine kinase"/>
    <property type="match status" value="1"/>
</dbReference>
<feature type="domain" description="Histidine kinase" evidence="7">
    <location>
        <begin position="360"/>
        <end position="574"/>
    </location>
</feature>
<dbReference type="Pfam" id="PF00512">
    <property type="entry name" value="HisKA"/>
    <property type="match status" value="1"/>
</dbReference>
<dbReference type="InterPro" id="IPR036097">
    <property type="entry name" value="HisK_dim/P_sf"/>
</dbReference>
<dbReference type="InterPro" id="IPR001610">
    <property type="entry name" value="PAC"/>
</dbReference>
<dbReference type="EC" id="2.7.13.3" evidence="2"/>
<feature type="transmembrane region" description="Helical" evidence="6">
    <location>
        <begin position="6"/>
        <end position="23"/>
    </location>
</feature>
<gene>
    <name evidence="10" type="primary">arcB_3</name>
    <name evidence="10" type="ORF">BerOc1_01786</name>
</gene>
<dbReference type="InterPro" id="IPR035965">
    <property type="entry name" value="PAS-like_dom_sf"/>
</dbReference>
<dbReference type="PROSITE" id="PS50112">
    <property type="entry name" value="PAS"/>
    <property type="match status" value="2"/>
</dbReference>
<proteinExistence type="predicted"/>
<dbReference type="Gene3D" id="3.30.565.10">
    <property type="entry name" value="Histidine kinase-like ATPase, C-terminal domain"/>
    <property type="match status" value="1"/>
</dbReference>